<dbReference type="PANTHER" id="PTHR19372:SF7">
    <property type="entry name" value="SULFITE OXIDASE, MITOCHONDRIAL"/>
    <property type="match status" value="1"/>
</dbReference>
<feature type="region of interest" description="Disordered" evidence="19">
    <location>
        <begin position="1"/>
        <end position="50"/>
    </location>
</feature>
<comment type="cofactor">
    <cofactor evidence="2">
        <name>FAD</name>
        <dbReference type="ChEBI" id="CHEBI:57692"/>
    </cofactor>
</comment>
<dbReference type="InterPro" id="IPR001433">
    <property type="entry name" value="OxRdtase_FAD/NAD-bd"/>
</dbReference>
<dbReference type="PROSITE" id="PS00559">
    <property type="entry name" value="MOLYBDOPTERIN_EUK"/>
    <property type="match status" value="1"/>
</dbReference>
<dbReference type="Pfam" id="PF03404">
    <property type="entry name" value="Mo-co_dimer"/>
    <property type="match status" value="1"/>
</dbReference>
<evidence type="ECO:0000256" key="10">
    <source>
        <dbReference type="ARBA" id="ARBA00022630"/>
    </source>
</evidence>
<dbReference type="Gene3D" id="3.90.420.10">
    <property type="entry name" value="Oxidoreductase, molybdopterin-binding domain"/>
    <property type="match status" value="2"/>
</dbReference>
<dbReference type="PROSITE" id="PS50255">
    <property type="entry name" value="CYTOCHROME_B5_2"/>
    <property type="match status" value="1"/>
</dbReference>
<comment type="caution">
    <text evidence="22">The sequence shown here is derived from an EMBL/GenBank/DDBJ whole genome shotgun (WGS) entry which is preliminary data.</text>
</comment>
<evidence type="ECO:0000256" key="15">
    <source>
        <dbReference type="ARBA" id="ARBA00023063"/>
    </source>
</evidence>
<keyword evidence="8 18" id="KW-0500">Molybdenum</keyword>
<name>A0AAD7D772_MYCRO</name>
<feature type="domain" description="FAD-binding FR-type" evidence="21">
    <location>
        <begin position="597"/>
        <end position="708"/>
    </location>
</feature>
<comment type="cofactor">
    <cofactor evidence="1">
        <name>heme</name>
        <dbReference type="ChEBI" id="CHEBI:30413"/>
    </cofactor>
</comment>
<dbReference type="InterPro" id="IPR017938">
    <property type="entry name" value="Riboflavin_synthase-like_b-brl"/>
</dbReference>
<organism evidence="22 23">
    <name type="scientific">Mycena rosella</name>
    <name type="common">Pink bonnet</name>
    <name type="synonym">Agaricus rosellus</name>
    <dbReference type="NCBI Taxonomy" id="1033263"/>
    <lineage>
        <taxon>Eukaryota</taxon>
        <taxon>Fungi</taxon>
        <taxon>Dikarya</taxon>
        <taxon>Basidiomycota</taxon>
        <taxon>Agaricomycotina</taxon>
        <taxon>Agaricomycetes</taxon>
        <taxon>Agaricomycetidae</taxon>
        <taxon>Agaricales</taxon>
        <taxon>Marasmiineae</taxon>
        <taxon>Mycenaceae</taxon>
        <taxon>Mycena</taxon>
    </lineage>
</organism>
<dbReference type="GO" id="GO:0050464">
    <property type="term" value="F:nitrate reductase (NADPH) activity"/>
    <property type="evidence" value="ECO:0007669"/>
    <property type="project" value="UniProtKB-EC"/>
</dbReference>
<evidence type="ECO:0000259" key="20">
    <source>
        <dbReference type="PROSITE" id="PS50255"/>
    </source>
</evidence>
<dbReference type="InterPro" id="IPR017927">
    <property type="entry name" value="FAD-bd_FR_type"/>
</dbReference>
<comment type="subunit">
    <text evidence="5">Homodimer.</text>
</comment>
<evidence type="ECO:0000313" key="23">
    <source>
        <dbReference type="Proteomes" id="UP001221757"/>
    </source>
</evidence>
<sequence>MGEHPKYRTEPQVSSKSPAPTSRSYSPSDRRDTNGVDLPLPPPSHPPTTVLELDQKTPDAHVPRDPRLIRLTGAHPFNAEAPLTALLRAGFLTPPELFFVRNHGPVPRVPDAQIPDWEFTVEGLVDNPLRLTLRGLVAEYEQQTYPVTLVCAGNRRKEQNAVRKTNGFSWGPAGKRARYVCMEGADALPNGHYGTCVKLNWVMDPNRGIMLAHRMNGEPLEPDHGRPLRVVVPGQIGGRSVKWLKRLVLTEAPSDNWYHIFDNRVLPTMVSPDVAANDPKWWTDERYAIYDLSPNSAIACPAHGETLGLVGGTQAYRAKGYAYSGGGRRITRVELSLDQGGTWRLAGIDCVEDRYRKADTTLYGGKVDFQWREASFCWCFWELDILVQDMLGAKDLLVRCMDESMCVQPRDLYWNVLGMMNNPWFRVAIRKEGDLIRFEHPTQPALMPGGWMERVNKAGGNLTNGFWGEPNAGEEEARQVKRVVKRIPMKKEGLDRTISIGELRKHEGRESPWFVLQGEVYDGTRFLEEHPGGAQSIVGAAAADATDEFMAIHSETAKAMMPIYHVGTLDATGRKALSTSGVQREQGRGREVFLQPRMWSTARLHAKKKVSWDTRIFTYKLEHDEQVLGLHPGQHLLLRLRDPVTREAIVRAYTPVSETDKKGYVDVLIKVYFGSQTRKGGTMSVAMDSLPLGHEVDVKGPIGKFEYHGRGEYSLNGTKKTVKSFMMICGGSGVTPIYQVFRAVMRDPHDPTTCIVLDGNRLEEDVLCREDLDALVSEGQGKGKLIYTLTKGGEKWKGLRGRITRELIEGQCSCRPETVVLVCGPEGMVESIGVSLNESGWRNEQIVYF</sequence>
<dbReference type="PROSITE" id="PS51384">
    <property type="entry name" value="FAD_FR"/>
    <property type="match status" value="1"/>
</dbReference>
<dbReference type="GO" id="GO:0020037">
    <property type="term" value="F:heme binding"/>
    <property type="evidence" value="ECO:0007669"/>
    <property type="project" value="InterPro"/>
</dbReference>
<dbReference type="InterPro" id="IPR014756">
    <property type="entry name" value="Ig_E-set"/>
</dbReference>
<evidence type="ECO:0000256" key="2">
    <source>
        <dbReference type="ARBA" id="ARBA00001974"/>
    </source>
</evidence>
<dbReference type="Gene3D" id="2.60.40.650">
    <property type="match status" value="1"/>
</dbReference>
<keyword evidence="14" id="KW-0408">Iron</keyword>
<evidence type="ECO:0000256" key="5">
    <source>
        <dbReference type="ARBA" id="ARBA00011738"/>
    </source>
</evidence>
<dbReference type="Gene3D" id="3.40.50.80">
    <property type="entry name" value="Nucleotide-binding domain of ferredoxin-NADP reductase (FNR) module"/>
    <property type="match status" value="1"/>
</dbReference>
<evidence type="ECO:0000259" key="21">
    <source>
        <dbReference type="PROSITE" id="PS51384"/>
    </source>
</evidence>
<evidence type="ECO:0000256" key="19">
    <source>
        <dbReference type="SAM" id="MobiDB-lite"/>
    </source>
</evidence>
<dbReference type="InterPro" id="IPR018506">
    <property type="entry name" value="Cyt_B5_heme-BS"/>
</dbReference>
<dbReference type="InterPro" id="IPR001199">
    <property type="entry name" value="Cyt_B5-like_heme/steroid-bd"/>
</dbReference>
<evidence type="ECO:0000256" key="18">
    <source>
        <dbReference type="PIRSR" id="PIRSR000233-1"/>
    </source>
</evidence>
<dbReference type="CDD" id="cd06183">
    <property type="entry name" value="cyt_b5_reduct_like"/>
    <property type="match status" value="1"/>
</dbReference>
<dbReference type="InterPro" id="IPR001709">
    <property type="entry name" value="Flavoprot_Pyr_Nucl_cyt_Rdtase"/>
</dbReference>
<evidence type="ECO:0000256" key="9">
    <source>
        <dbReference type="ARBA" id="ARBA00022617"/>
    </source>
</evidence>
<evidence type="ECO:0000313" key="22">
    <source>
        <dbReference type="EMBL" id="KAJ7683032.1"/>
    </source>
</evidence>
<dbReference type="Gene3D" id="2.40.30.10">
    <property type="entry name" value="Translation factors"/>
    <property type="match status" value="1"/>
</dbReference>
<dbReference type="InterPro" id="IPR000572">
    <property type="entry name" value="OxRdtase_Mopterin-bd_dom"/>
</dbReference>
<evidence type="ECO:0000256" key="7">
    <source>
        <dbReference type="ARBA" id="ARBA00015499"/>
    </source>
</evidence>
<accession>A0AAD7D772</accession>
<dbReference type="PRINTS" id="PR00371">
    <property type="entry name" value="FPNCR"/>
</dbReference>
<dbReference type="FunFam" id="3.10.120.10:FF:000016">
    <property type="entry name" value="Nitrate reductase"/>
    <property type="match status" value="1"/>
</dbReference>
<dbReference type="SUPFAM" id="SSF55856">
    <property type="entry name" value="Cytochrome b5-like heme/steroid binding domain"/>
    <property type="match status" value="1"/>
</dbReference>
<evidence type="ECO:0000256" key="6">
    <source>
        <dbReference type="ARBA" id="ARBA00012673"/>
    </source>
</evidence>
<dbReference type="InterPro" id="IPR008333">
    <property type="entry name" value="Cbr1-like_FAD-bd_dom"/>
</dbReference>
<keyword evidence="13" id="KW-0560">Oxidoreductase</keyword>
<dbReference type="InterPro" id="IPR005066">
    <property type="entry name" value="MoCF_OxRdtse_dimer"/>
</dbReference>
<comment type="catalytic activity">
    <reaction evidence="17">
        <text>nitrite + NADP(+) + H2O = nitrate + NADPH + H(+)</text>
        <dbReference type="Rhea" id="RHEA:19061"/>
        <dbReference type="ChEBI" id="CHEBI:15377"/>
        <dbReference type="ChEBI" id="CHEBI:15378"/>
        <dbReference type="ChEBI" id="CHEBI:16301"/>
        <dbReference type="ChEBI" id="CHEBI:17632"/>
        <dbReference type="ChEBI" id="CHEBI:57783"/>
        <dbReference type="ChEBI" id="CHEBI:58349"/>
        <dbReference type="EC" id="1.7.1.3"/>
    </reaction>
</comment>
<gene>
    <name evidence="22" type="ORF">B0H17DRAFT_1161017</name>
</gene>
<feature type="compositionally biased region" description="Polar residues" evidence="19">
    <location>
        <begin position="11"/>
        <end position="27"/>
    </location>
</feature>
<dbReference type="GO" id="GO:0006809">
    <property type="term" value="P:nitric oxide biosynthetic process"/>
    <property type="evidence" value="ECO:0007669"/>
    <property type="project" value="InterPro"/>
</dbReference>
<dbReference type="PIRSF" id="PIRSF000233">
    <property type="entry name" value="Nitr_rd_NADH"/>
    <property type="match status" value="1"/>
</dbReference>
<evidence type="ECO:0000256" key="1">
    <source>
        <dbReference type="ARBA" id="ARBA00001971"/>
    </source>
</evidence>
<evidence type="ECO:0000256" key="12">
    <source>
        <dbReference type="ARBA" id="ARBA00022827"/>
    </source>
</evidence>
<protein>
    <recommendedName>
        <fullName evidence="7">Nitrate reductase [NADPH]</fullName>
        <ecNumber evidence="6">1.7.1.3</ecNumber>
    </recommendedName>
</protein>
<dbReference type="Pfam" id="PF00174">
    <property type="entry name" value="Oxidored_molyb"/>
    <property type="match status" value="2"/>
</dbReference>
<dbReference type="GO" id="GO:0008482">
    <property type="term" value="F:sulfite oxidase activity"/>
    <property type="evidence" value="ECO:0007669"/>
    <property type="project" value="TreeGrafter"/>
</dbReference>
<dbReference type="InterPro" id="IPR008335">
    <property type="entry name" value="Mopterin_OxRdtase_euk"/>
</dbReference>
<dbReference type="PRINTS" id="PR00407">
    <property type="entry name" value="EUMOPTERIN"/>
</dbReference>
<keyword evidence="15" id="KW-0534">Nitrate assimilation</keyword>
<evidence type="ECO:0000256" key="17">
    <source>
        <dbReference type="ARBA" id="ARBA00049155"/>
    </source>
</evidence>
<evidence type="ECO:0000256" key="4">
    <source>
        <dbReference type="ARBA" id="ARBA00006253"/>
    </source>
</evidence>
<dbReference type="GO" id="GO:0030151">
    <property type="term" value="F:molybdenum ion binding"/>
    <property type="evidence" value="ECO:0007669"/>
    <property type="project" value="InterPro"/>
</dbReference>
<dbReference type="InterPro" id="IPR036374">
    <property type="entry name" value="OxRdtase_Mopterin-bd_sf"/>
</dbReference>
<dbReference type="AlphaFoldDB" id="A0AAD7D772"/>
<comment type="cofactor">
    <cofactor evidence="18">
        <name>Mo-molybdopterin</name>
        <dbReference type="ChEBI" id="CHEBI:71302"/>
    </cofactor>
    <text evidence="18">Binds 1 Mo-molybdopterin (Mo-MPT) cofactor per subunit.</text>
</comment>
<dbReference type="GO" id="GO:0006790">
    <property type="term" value="P:sulfur compound metabolic process"/>
    <property type="evidence" value="ECO:0007669"/>
    <property type="project" value="TreeGrafter"/>
</dbReference>
<dbReference type="GO" id="GO:0042128">
    <property type="term" value="P:nitrate assimilation"/>
    <property type="evidence" value="ECO:0007669"/>
    <property type="project" value="UniProtKB-KW"/>
</dbReference>
<dbReference type="SUPFAM" id="SSF63380">
    <property type="entry name" value="Riboflavin synthase domain-like"/>
    <property type="match status" value="1"/>
</dbReference>
<proteinExistence type="inferred from homology"/>
<comment type="function">
    <text evidence="3">Nitrate reductase is a key enzyme involved in the first step of nitrate assimilation in plants, fungi and bacteria.</text>
</comment>
<evidence type="ECO:0000256" key="13">
    <source>
        <dbReference type="ARBA" id="ARBA00023002"/>
    </source>
</evidence>
<evidence type="ECO:0000256" key="8">
    <source>
        <dbReference type="ARBA" id="ARBA00022505"/>
    </source>
</evidence>
<keyword evidence="16" id="KW-1015">Disulfide bond</keyword>
<keyword evidence="12" id="KW-0274">FAD</keyword>
<dbReference type="InterPro" id="IPR036400">
    <property type="entry name" value="Cyt_B5-like_heme/steroid_sf"/>
</dbReference>
<dbReference type="SUPFAM" id="SSF52343">
    <property type="entry name" value="Ferredoxin reductase-like, C-terminal NADP-linked domain"/>
    <property type="match status" value="1"/>
</dbReference>
<dbReference type="Pfam" id="PF00175">
    <property type="entry name" value="NAD_binding_1"/>
    <property type="match status" value="1"/>
</dbReference>
<keyword evidence="9" id="KW-0349">Heme</keyword>
<dbReference type="PRINTS" id="PR00406">
    <property type="entry name" value="CYTB5RDTASE"/>
</dbReference>
<dbReference type="Pfam" id="PF00173">
    <property type="entry name" value="Cyt-b5"/>
    <property type="match status" value="1"/>
</dbReference>
<reference evidence="22" key="1">
    <citation type="submission" date="2023-03" db="EMBL/GenBank/DDBJ databases">
        <title>Massive genome expansion in bonnet fungi (Mycena s.s.) driven by repeated elements and novel gene families across ecological guilds.</title>
        <authorList>
            <consortium name="Lawrence Berkeley National Laboratory"/>
            <person name="Harder C.B."/>
            <person name="Miyauchi S."/>
            <person name="Viragh M."/>
            <person name="Kuo A."/>
            <person name="Thoen E."/>
            <person name="Andreopoulos B."/>
            <person name="Lu D."/>
            <person name="Skrede I."/>
            <person name="Drula E."/>
            <person name="Henrissat B."/>
            <person name="Morin E."/>
            <person name="Kohler A."/>
            <person name="Barry K."/>
            <person name="LaButti K."/>
            <person name="Morin E."/>
            <person name="Salamov A."/>
            <person name="Lipzen A."/>
            <person name="Mereny Z."/>
            <person name="Hegedus B."/>
            <person name="Baldrian P."/>
            <person name="Stursova M."/>
            <person name="Weitz H."/>
            <person name="Taylor A."/>
            <person name="Grigoriev I.V."/>
            <person name="Nagy L.G."/>
            <person name="Martin F."/>
            <person name="Kauserud H."/>
        </authorList>
    </citation>
    <scope>NUCLEOTIDE SEQUENCE</scope>
    <source>
        <strain evidence="22">CBHHK067</strain>
    </source>
</reference>
<dbReference type="EC" id="1.7.1.3" evidence="6"/>
<dbReference type="InterPro" id="IPR012137">
    <property type="entry name" value="Nitr_rd_NADH"/>
</dbReference>
<dbReference type="SUPFAM" id="SSF56524">
    <property type="entry name" value="Oxidoreductase molybdopterin-binding domain"/>
    <property type="match status" value="1"/>
</dbReference>
<keyword evidence="23" id="KW-1185">Reference proteome</keyword>
<evidence type="ECO:0000256" key="11">
    <source>
        <dbReference type="ARBA" id="ARBA00022723"/>
    </source>
</evidence>
<dbReference type="GO" id="GO:0043546">
    <property type="term" value="F:molybdopterin cofactor binding"/>
    <property type="evidence" value="ECO:0007669"/>
    <property type="project" value="InterPro"/>
</dbReference>
<feature type="binding site" evidence="18">
    <location>
        <position position="151"/>
    </location>
    <ligand>
        <name>Mo-molybdopterin</name>
        <dbReference type="ChEBI" id="CHEBI:71302"/>
    </ligand>
    <ligandPart>
        <name>Mo</name>
        <dbReference type="ChEBI" id="CHEBI:28685"/>
    </ligandPart>
</feature>
<keyword evidence="11 18" id="KW-0479">Metal-binding</keyword>
<dbReference type="Gene3D" id="3.10.120.10">
    <property type="entry name" value="Cytochrome b5-like heme/steroid binding domain"/>
    <property type="match status" value="1"/>
</dbReference>
<dbReference type="PRINTS" id="PR00363">
    <property type="entry name" value="CYTOCHROMEB5"/>
</dbReference>
<dbReference type="EMBL" id="JARKIE010000112">
    <property type="protein sequence ID" value="KAJ7683032.1"/>
    <property type="molecule type" value="Genomic_DNA"/>
</dbReference>
<dbReference type="InterPro" id="IPR039261">
    <property type="entry name" value="FNR_nucleotide-bd"/>
</dbReference>
<dbReference type="Pfam" id="PF00970">
    <property type="entry name" value="FAD_binding_6"/>
    <property type="match status" value="1"/>
</dbReference>
<feature type="domain" description="Cytochrome b5 heme-binding" evidence="20">
    <location>
        <begin position="495"/>
        <end position="570"/>
    </location>
</feature>
<dbReference type="Proteomes" id="UP001221757">
    <property type="component" value="Unassembled WGS sequence"/>
</dbReference>
<evidence type="ECO:0000256" key="14">
    <source>
        <dbReference type="ARBA" id="ARBA00023004"/>
    </source>
</evidence>
<keyword evidence="10" id="KW-0285">Flavoprotein</keyword>
<dbReference type="SUPFAM" id="SSF81296">
    <property type="entry name" value="E set domains"/>
    <property type="match status" value="1"/>
</dbReference>
<dbReference type="PANTHER" id="PTHR19372">
    <property type="entry name" value="SULFITE REDUCTASE"/>
    <property type="match status" value="1"/>
</dbReference>
<evidence type="ECO:0000256" key="16">
    <source>
        <dbReference type="ARBA" id="ARBA00023157"/>
    </source>
</evidence>
<dbReference type="InterPro" id="IPR022407">
    <property type="entry name" value="OxRdtase_Mopterin_BS"/>
</dbReference>
<evidence type="ECO:0000256" key="3">
    <source>
        <dbReference type="ARBA" id="ARBA00003838"/>
    </source>
</evidence>
<comment type="similarity">
    <text evidence="4">Belongs to the nitrate reductase family.</text>
</comment>
<dbReference type="PROSITE" id="PS00191">
    <property type="entry name" value="CYTOCHROME_B5_1"/>
    <property type="match status" value="1"/>
</dbReference>
<dbReference type="SMART" id="SM01117">
    <property type="entry name" value="Cyt-b5"/>
    <property type="match status" value="1"/>
</dbReference>